<evidence type="ECO:0000313" key="2">
    <source>
        <dbReference type="RefSeq" id="XP_010790748.1"/>
    </source>
</evidence>
<keyword evidence="1" id="KW-1185">Reference proteome</keyword>
<accession>A0A6I9PTS9</accession>
<protein>
    <submittedName>
        <fullName evidence="2">Serine/threonine-protein kinase SMG1-like</fullName>
    </submittedName>
</protein>
<sequence>SGWLQSLEQFWVADLTFSTTLLGQFLEDMEAYAEDLNHVMSGEVLDEDIPPPSVSLPKLAALLRVFSTVVRSIGERFSPFRGPPINEVYVNDVLSRVLSCVSTAKQVQFSEPVLTAGNECVGVLLTSVEPYGLLMEAILAYGLDQLDCCQACGPDYNLAVLSLVTLIIDQINTRLPAAFVEKLLAPESRLLKLRFHREKEVMSAVLAVYKALLSLKNIPTLEAAYKLVLGEMACALSSLTGTLEPSESAPAPSSICPSIQHPTFASLTLPPEKAQFIVIFNLNTLTTIGNTKNSLIGMWALSPTVFTLLSQDMTLVHAELTVFYPAIQYAALYTLYSHCTR</sequence>
<dbReference type="GO" id="GO:0000184">
    <property type="term" value="P:nuclear-transcribed mRNA catabolic process, nonsense-mediated decay"/>
    <property type="evidence" value="ECO:0007669"/>
    <property type="project" value="InterPro"/>
</dbReference>
<dbReference type="RefSeq" id="XP_010790748.1">
    <property type="nucleotide sequence ID" value="XM_010792446.1"/>
</dbReference>
<dbReference type="Pfam" id="PF15785">
    <property type="entry name" value="SMG1"/>
    <property type="match status" value="1"/>
</dbReference>
<organism evidence="1 2">
    <name type="scientific">Notothenia coriiceps</name>
    <name type="common">black rockcod</name>
    <dbReference type="NCBI Taxonomy" id="8208"/>
    <lineage>
        <taxon>Eukaryota</taxon>
        <taxon>Metazoa</taxon>
        <taxon>Chordata</taxon>
        <taxon>Craniata</taxon>
        <taxon>Vertebrata</taxon>
        <taxon>Euteleostomi</taxon>
        <taxon>Actinopterygii</taxon>
        <taxon>Neopterygii</taxon>
        <taxon>Teleostei</taxon>
        <taxon>Neoteleostei</taxon>
        <taxon>Acanthomorphata</taxon>
        <taxon>Eupercaria</taxon>
        <taxon>Perciformes</taxon>
        <taxon>Notothenioidei</taxon>
        <taxon>Nototheniidae</taxon>
        <taxon>Notothenia</taxon>
    </lineage>
</organism>
<dbReference type="OrthoDB" id="8915695at2759"/>
<name>A0A6I9PTS9_9TELE</name>
<dbReference type="KEGG" id="ncc:104963807"/>
<feature type="non-terminal residue" evidence="2">
    <location>
        <position position="1"/>
    </location>
</feature>
<proteinExistence type="predicted"/>
<gene>
    <name evidence="2" type="primary">LOC104963807</name>
</gene>
<dbReference type="AlphaFoldDB" id="A0A6I9PTS9"/>
<dbReference type="GO" id="GO:0004674">
    <property type="term" value="F:protein serine/threonine kinase activity"/>
    <property type="evidence" value="ECO:0007669"/>
    <property type="project" value="InterPro"/>
</dbReference>
<dbReference type="InterPro" id="IPR031559">
    <property type="entry name" value="SMG1"/>
</dbReference>
<dbReference type="GeneID" id="104963807"/>
<reference evidence="2" key="1">
    <citation type="submission" date="2025-08" db="UniProtKB">
        <authorList>
            <consortium name="RefSeq"/>
        </authorList>
    </citation>
    <scope>IDENTIFICATION</scope>
    <source>
        <tissue evidence="2">Muscle</tissue>
    </source>
</reference>
<dbReference type="Proteomes" id="UP000504611">
    <property type="component" value="Unplaced"/>
</dbReference>
<evidence type="ECO:0000313" key="1">
    <source>
        <dbReference type="Proteomes" id="UP000504611"/>
    </source>
</evidence>